<name>A0A1I6LHC5_9RHOB</name>
<reference evidence="1 2" key="1">
    <citation type="submission" date="2016-10" db="EMBL/GenBank/DDBJ databases">
        <authorList>
            <person name="de Groot N.N."/>
        </authorList>
    </citation>
    <scope>NUCLEOTIDE SEQUENCE [LARGE SCALE GENOMIC DNA]</scope>
    <source>
        <strain evidence="1 2">DSM 29433</strain>
    </source>
</reference>
<dbReference type="Proteomes" id="UP000198926">
    <property type="component" value="Unassembled WGS sequence"/>
</dbReference>
<evidence type="ECO:0000313" key="2">
    <source>
        <dbReference type="Proteomes" id="UP000198926"/>
    </source>
</evidence>
<protein>
    <submittedName>
        <fullName evidence="1">Uncharacterized protein</fullName>
    </submittedName>
</protein>
<sequence>MGREGQRPFSLAPKKKAALRCGLLTVQYGRSLT</sequence>
<gene>
    <name evidence="1" type="ORF">SAMN05444714_0545</name>
</gene>
<dbReference type="EMBL" id="FOZM01000001">
    <property type="protein sequence ID" value="SFS02842.1"/>
    <property type="molecule type" value="Genomic_DNA"/>
</dbReference>
<organism evidence="1 2">
    <name type="scientific">Yoonia litorea</name>
    <dbReference type="NCBI Taxonomy" id="1123755"/>
    <lineage>
        <taxon>Bacteria</taxon>
        <taxon>Pseudomonadati</taxon>
        <taxon>Pseudomonadota</taxon>
        <taxon>Alphaproteobacteria</taxon>
        <taxon>Rhodobacterales</taxon>
        <taxon>Paracoccaceae</taxon>
        <taxon>Yoonia</taxon>
    </lineage>
</organism>
<dbReference type="AlphaFoldDB" id="A0A1I6LHC5"/>
<keyword evidence="2" id="KW-1185">Reference proteome</keyword>
<proteinExistence type="predicted"/>
<evidence type="ECO:0000313" key="1">
    <source>
        <dbReference type="EMBL" id="SFS02842.1"/>
    </source>
</evidence>
<dbReference type="STRING" id="1123755.SAMN05444714_0545"/>
<accession>A0A1I6LHC5</accession>